<dbReference type="Proteomes" id="UP000235728">
    <property type="component" value="Unassembled WGS sequence"/>
</dbReference>
<reference evidence="1 2" key="1">
    <citation type="journal article" date="2016" name="Appl. Microbiol. Biotechnol.">
        <title>Characterization of T-DNA insertion mutants with decreased virulence in the entomopathogenic fungus Beauveria bassiana JEF-007.</title>
        <authorList>
            <person name="Kim S."/>
            <person name="Lee S.J."/>
            <person name="Nai Y.S."/>
            <person name="Yu J.S."/>
            <person name="Lee M.R."/>
            <person name="Yang Y.T."/>
            <person name="Kim J.S."/>
        </authorList>
    </citation>
    <scope>NUCLEOTIDE SEQUENCE [LARGE SCALE GENOMIC DNA]</scope>
    <source>
        <strain evidence="1 2">JEF-007</strain>
    </source>
</reference>
<comment type="caution">
    <text evidence="1">The sequence shown here is derived from an EMBL/GenBank/DDBJ whole genome shotgun (WGS) entry which is preliminary data.</text>
</comment>
<gene>
    <name evidence="1" type="ORF">BM221_004922</name>
</gene>
<dbReference type="AlphaFoldDB" id="A0A2N6NM46"/>
<dbReference type="EMBL" id="MRVG01000005">
    <property type="protein sequence ID" value="PMB68347.1"/>
    <property type="molecule type" value="Genomic_DNA"/>
</dbReference>
<name>A0A2N6NM46_BEABA</name>
<accession>A0A2N6NM46</accession>
<organism evidence="1 2">
    <name type="scientific">Beauveria bassiana</name>
    <name type="common">White muscardine disease fungus</name>
    <name type="synonym">Tritirachium shiotae</name>
    <dbReference type="NCBI Taxonomy" id="176275"/>
    <lineage>
        <taxon>Eukaryota</taxon>
        <taxon>Fungi</taxon>
        <taxon>Dikarya</taxon>
        <taxon>Ascomycota</taxon>
        <taxon>Pezizomycotina</taxon>
        <taxon>Sordariomycetes</taxon>
        <taxon>Hypocreomycetidae</taxon>
        <taxon>Hypocreales</taxon>
        <taxon>Cordycipitaceae</taxon>
        <taxon>Beauveria</taxon>
    </lineage>
</organism>
<sequence length="73" mass="8437">MADELRYMPNDQPLQALSKTPQEFFQIALEEFVDKTKVPTTFEQEQLVGIFAGFTGIPYMFLQLSELHPRRAS</sequence>
<evidence type="ECO:0000313" key="2">
    <source>
        <dbReference type="Proteomes" id="UP000235728"/>
    </source>
</evidence>
<protein>
    <submittedName>
        <fullName evidence="1">Uncharacterized protein</fullName>
    </submittedName>
</protein>
<evidence type="ECO:0000313" key="1">
    <source>
        <dbReference type="EMBL" id="PMB68347.1"/>
    </source>
</evidence>
<proteinExistence type="predicted"/>